<dbReference type="InterPro" id="IPR016181">
    <property type="entry name" value="Acyl_CoA_acyltransferase"/>
</dbReference>
<feature type="domain" description="N-acetyltransferase" evidence="1">
    <location>
        <begin position="1"/>
        <end position="140"/>
    </location>
</feature>
<evidence type="ECO:0000259" key="1">
    <source>
        <dbReference type="PROSITE" id="PS51186"/>
    </source>
</evidence>
<reference evidence="2" key="1">
    <citation type="submission" date="2021-01" db="EMBL/GenBank/DDBJ databases">
        <title>Whole genome shotgun sequence of Actinoplanes rishiriensis NBRC 108556.</title>
        <authorList>
            <person name="Komaki H."/>
            <person name="Tamura T."/>
        </authorList>
    </citation>
    <scope>NUCLEOTIDE SEQUENCE</scope>
    <source>
        <strain evidence="2">NBRC 108556</strain>
    </source>
</reference>
<dbReference type="Pfam" id="PF13508">
    <property type="entry name" value="Acetyltransf_7"/>
    <property type="match status" value="1"/>
</dbReference>
<gene>
    <name evidence="2" type="ORF">Ari01nite_50440</name>
</gene>
<keyword evidence="3" id="KW-1185">Reference proteome</keyword>
<dbReference type="SUPFAM" id="SSF55729">
    <property type="entry name" value="Acyl-CoA N-acyltransferases (Nat)"/>
    <property type="match status" value="1"/>
</dbReference>
<organism evidence="2 3">
    <name type="scientific">Paractinoplanes rishiriensis</name>
    <dbReference type="NCBI Taxonomy" id="1050105"/>
    <lineage>
        <taxon>Bacteria</taxon>
        <taxon>Bacillati</taxon>
        <taxon>Actinomycetota</taxon>
        <taxon>Actinomycetes</taxon>
        <taxon>Micromonosporales</taxon>
        <taxon>Micromonosporaceae</taxon>
        <taxon>Paractinoplanes</taxon>
    </lineage>
</organism>
<dbReference type="RefSeq" id="WP_203784626.1">
    <property type="nucleotide sequence ID" value="NZ_BOMV01000057.1"/>
</dbReference>
<sequence>MISDLGDSDLAGCAALYAETFSAPPWNESWSVPDAVQRLADLLATPRAYGVSIFDGELLGFALGNLERVGAEDHFCLREMCVRPGRRREGLGTALLDGLAARLPGVRQWYLLTARDSGAAAFYERNGFRPAQRIGVFVRP</sequence>
<evidence type="ECO:0000313" key="2">
    <source>
        <dbReference type="EMBL" id="GIE97579.1"/>
    </source>
</evidence>
<dbReference type="Proteomes" id="UP000636960">
    <property type="component" value="Unassembled WGS sequence"/>
</dbReference>
<name>A0A919K2E3_9ACTN</name>
<dbReference type="GO" id="GO:0016747">
    <property type="term" value="F:acyltransferase activity, transferring groups other than amino-acyl groups"/>
    <property type="evidence" value="ECO:0007669"/>
    <property type="project" value="InterPro"/>
</dbReference>
<dbReference type="InterPro" id="IPR000182">
    <property type="entry name" value="GNAT_dom"/>
</dbReference>
<dbReference type="CDD" id="cd04301">
    <property type="entry name" value="NAT_SF"/>
    <property type="match status" value="1"/>
</dbReference>
<evidence type="ECO:0000313" key="3">
    <source>
        <dbReference type="Proteomes" id="UP000636960"/>
    </source>
</evidence>
<accession>A0A919K2E3</accession>
<dbReference type="PROSITE" id="PS51186">
    <property type="entry name" value="GNAT"/>
    <property type="match status" value="1"/>
</dbReference>
<proteinExistence type="predicted"/>
<dbReference type="AlphaFoldDB" id="A0A919K2E3"/>
<protein>
    <recommendedName>
        <fullName evidence="1">N-acetyltransferase domain-containing protein</fullName>
    </recommendedName>
</protein>
<dbReference type="Gene3D" id="3.40.630.30">
    <property type="match status" value="1"/>
</dbReference>
<dbReference type="EMBL" id="BOMV01000057">
    <property type="protein sequence ID" value="GIE97579.1"/>
    <property type="molecule type" value="Genomic_DNA"/>
</dbReference>
<comment type="caution">
    <text evidence="2">The sequence shown here is derived from an EMBL/GenBank/DDBJ whole genome shotgun (WGS) entry which is preliminary data.</text>
</comment>